<keyword evidence="3 5" id="KW-0663">Pyridoxal phosphate</keyword>
<evidence type="ECO:0000259" key="7">
    <source>
        <dbReference type="Pfam" id="PF14821"/>
    </source>
</evidence>
<dbReference type="Pfam" id="PF00291">
    <property type="entry name" value="PALP"/>
    <property type="match status" value="1"/>
</dbReference>
<dbReference type="EC" id="4.2.3.1" evidence="4"/>
<reference evidence="8 9" key="1">
    <citation type="submission" date="2018-11" db="EMBL/GenBank/DDBJ databases">
        <title>Genome sequencing and assembly of Anaerosphaera sp. nov., GS7-6-2.</title>
        <authorList>
            <person name="Rettenmaier R."/>
            <person name="Liebl W."/>
            <person name="Zverlov V."/>
        </authorList>
    </citation>
    <scope>NUCLEOTIDE SEQUENCE [LARGE SCALE GENOMIC DNA]</scope>
    <source>
        <strain evidence="8 9">GS7-6-2</strain>
    </source>
</reference>
<protein>
    <recommendedName>
        <fullName evidence="4">Threonine synthase</fullName>
        <ecNumber evidence="4">4.2.3.1</ecNumber>
    </recommendedName>
</protein>
<dbReference type="InterPro" id="IPR037158">
    <property type="entry name" value="Thr_synth_N_sf"/>
</dbReference>
<dbReference type="InterPro" id="IPR004450">
    <property type="entry name" value="Thr_synthase-like"/>
</dbReference>
<feature type="domain" description="Tryptophan synthase beta chain-like PALP" evidence="6">
    <location>
        <begin position="98"/>
        <end position="408"/>
    </location>
</feature>
<dbReference type="InterPro" id="IPR001926">
    <property type="entry name" value="TrpB-like_PALP"/>
</dbReference>
<evidence type="ECO:0000313" key="8">
    <source>
        <dbReference type="EMBL" id="RVU55347.1"/>
    </source>
</evidence>
<dbReference type="SUPFAM" id="SSF53686">
    <property type="entry name" value="Tryptophan synthase beta subunit-like PLP-dependent enzymes"/>
    <property type="match status" value="1"/>
</dbReference>
<name>A0A437S933_9FIRM</name>
<dbReference type="OrthoDB" id="9763107at2"/>
<accession>A0A437S933</accession>
<dbReference type="Gene3D" id="3.40.50.1100">
    <property type="match status" value="2"/>
</dbReference>
<evidence type="ECO:0000256" key="4">
    <source>
        <dbReference type="NCBIfam" id="TIGR00260"/>
    </source>
</evidence>
<dbReference type="PANTHER" id="PTHR43515">
    <property type="entry name" value="THREONINE SYNTHASE-LIKE 1"/>
    <property type="match status" value="1"/>
</dbReference>
<feature type="modified residue" description="N6-(pyridoxal phosphate)lysine" evidence="5">
    <location>
        <position position="108"/>
    </location>
</feature>
<keyword evidence="8" id="KW-0456">Lyase</keyword>
<evidence type="ECO:0000256" key="1">
    <source>
        <dbReference type="ARBA" id="ARBA00001933"/>
    </source>
</evidence>
<dbReference type="GO" id="GO:0004795">
    <property type="term" value="F:threonine synthase activity"/>
    <property type="evidence" value="ECO:0007669"/>
    <property type="project" value="UniProtKB-UniRule"/>
</dbReference>
<evidence type="ECO:0000259" key="6">
    <source>
        <dbReference type="Pfam" id="PF00291"/>
    </source>
</evidence>
<dbReference type="GO" id="GO:0005737">
    <property type="term" value="C:cytoplasm"/>
    <property type="evidence" value="ECO:0007669"/>
    <property type="project" value="TreeGrafter"/>
</dbReference>
<dbReference type="AlphaFoldDB" id="A0A437S933"/>
<evidence type="ECO:0000313" key="9">
    <source>
        <dbReference type="Proteomes" id="UP000288812"/>
    </source>
</evidence>
<dbReference type="Proteomes" id="UP000288812">
    <property type="component" value="Unassembled WGS sequence"/>
</dbReference>
<evidence type="ECO:0000256" key="3">
    <source>
        <dbReference type="ARBA" id="ARBA00022898"/>
    </source>
</evidence>
<dbReference type="GO" id="GO:0009088">
    <property type="term" value="P:threonine biosynthetic process"/>
    <property type="evidence" value="ECO:0007669"/>
    <property type="project" value="UniProtKB-UniRule"/>
</dbReference>
<organism evidence="8 9">
    <name type="scientific">Anaerosphaera multitolerans</name>
    <dbReference type="NCBI Taxonomy" id="2487351"/>
    <lineage>
        <taxon>Bacteria</taxon>
        <taxon>Bacillati</taxon>
        <taxon>Bacillota</taxon>
        <taxon>Tissierellia</taxon>
        <taxon>Tissierellales</taxon>
        <taxon>Peptoniphilaceae</taxon>
        <taxon>Anaerosphaera</taxon>
    </lineage>
</organism>
<comment type="similarity">
    <text evidence="2">Belongs to the threonine synthase family.</text>
</comment>
<dbReference type="RefSeq" id="WP_127723871.1">
    <property type="nucleotide sequence ID" value="NZ_RLIH01000003.1"/>
</dbReference>
<keyword evidence="9" id="KW-1185">Reference proteome</keyword>
<evidence type="ECO:0000256" key="5">
    <source>
        <dbReference type="PIRSR" id="PIRSR604450-51"/>
    </source>
</evidence>
<comment type="cofactor">
    <cofactor evidence="1 5">
        <name>pyridoxal 5'-phosphate</name>
        <dbReference type="ChEBI" id="CHEBI:597326"/>
    </cofactor>
</comment>
<evidence type="ECO:0000256" key="2">
    <source>
        <dbReference type="ARBA" id="ARBA00005517"/>
    </source>
</evidence>
<dbReference type="InterPro" id="IPR036052">
    <property type="entry name" value="TrpB-like_PALP_sf"/>
</dbReference>
<comment type="caution">
    <text evidence="8">The sequence shown here is derived from an EMBL/GenBank/DDBJ whole genome shotgun (WGS) entry which is preliminary data.</text>
</comment>
<gene>
    <name evidence="8" type="ORF">EF514_03495</name>
</gene>
<dbReference type="EMBL" id="RLIH01000003">
    <property type="protein sequence ID" value="RVU55347.1"/>
    <property type="molecule type" value="Genomic_DNA"/>
</dbReference>
<dbReference type="InterPro" id="IPR029144">
    <property type="entry name" value="Thr_synth_N"/>
</dbReference>
<dbReference type="Pfam" id="PF14821">
    <property type="entry name" value="Thr_synth_N"/>
    <property type="match status" value="1"/>
</dbReference>
<sequence length="482" mass="55097">MKYISTRGNSTVDSTFDALLKGLSDDGGLYIPEKLPKVKFEKEEIEKFNYVDFANKIIGSIFDDIDKNDLRREIENAYATFEEDILPIKKLSNKYVMELYHGSTFAFKDFALSLLPRLIKLAIKEKNLEEKIVVLTATSGDTGSAALYGFKDVENTKIVVFYPTDGISEVQRRQMTTIDGKNTFAIAIKGNFDDAQSALKEIFTDDGFKEKLKSKKYVVSSANSINIGRLVPQIVYYYYSYYKLVEKDEIKNGEEISISVPTGNFGNILAGYLAKEMGLPIRDLICASNRNNILSDFINTGEYNVNREFYKTNSPSMDILISSNLERFLYYKLKDSESINKLMTDLKEKRFYKLDNLSIFNDIYGYSFNDEETIKGIKKVYDEFKYLMDTHTVIGYMAAEEYQKDENIKVLIASTASPYKFANSIAEALEIEQEGELENLKEIENITGIKLPKRFEDILNAEVTQNLVIDKSKMRDSILEVL</sequence>
<dbReference type="CDD" id="cd01560">
    <property type="entry name" value="Thr-synth_2"/>
    <property type="match status" value="1"/>
</dbReference>
<dbReference type="Gene3D" id="3.90.1380.10">
    <property type="entry name" value="Threonine synthase, N-terminal domain"/>
    <property type="match status" value="1"/>
</dbReference>
<feature type="domain" description="Threonine synthase N-terminal" evidence="7">
    <location>
        <begin position="2"/>
        <end position="78"/>
    </location>
</feature>
<proteinExistence type="inferred from homology"/>
<dbReference type="NCBIfam" id="TIGR00260">
    <property type="entry name" value="thrC"/>
    <property type="match status" value="1"/>
</dbReference>
<dbReference type="PANTHER" id="PTHR43515:SF1">
    <property type="entry name" value="THREONINE SYNTHASE-LIKE 1"/>
    <property type="match status" value="1"/>
</dbReference>